<keyword evidence="1" id="KW-0378">Hydrolase</keyword>
<evidence type="ECO:0000313" key="2">
    <source>
        <dbReference type="Proteomes" id="UP000230768"/>
    </source>
</evidence>
<dbReference type="GO" id="GO:0003677">
    <property type="term" value="F:DNA binding"/>
    <property type="evidence" value="ECO:0007669"/>
    <property type="project" value="InterPro"/>
</dbReference>
<name>A0A2G8IXV6_BACPU</name>
<dbReference type="SUPFAM" id="SSF54171">
    <property type="entry name" value="DNA-binding domain"/>
    <property type="match status" value="1"/>
</dbReference>
<keyword evidence="1" id="KW-0255">Endonuclease</keyword>
<organism evidence="1 2">
    <name type="scientific">Bacillus pumilus</name>
    <name type="common">Bacillus mesentericus</name>
    <dbReference type="NCBI Taxonomy" id="1408"/>
    <lineage>
        <taxon>Bacteria</taxon>
        <taxon>Bacillati</taxon>
        <taxon>Bacillota</taxon>
        <taxon>Bacilli</taxon>
        <taxon>Bacillales</taxon>
        <taxon>Bacillaceae</taxon>
        <taxon>Bacillus</taxon>
    </lineage>
</organism>
<keyword evidence="1" id="KW-0540">Nuclease</keyword>
<dbReference type="GO" id="GO:0004519">
    <property type="term" value="F:endonuclease activity"/>
    <property type="evidence" value="ECO:0007669"/>
    <property type="project" value="UniProtKB-KW"/>
</dbReference>
<dbReference type="AlphaFoldDB" id="A0A2G8IXV6"/>
<reference evidence="1 2" key="1">
    <citation type="submission" date="2017-11" db="EMBL/GenBank/DDBJ databases">
        <title>Draft genome sequence of Bacillus pumilus 51_5il from lake Gorkoye (Russia: Novosibirsk region).</title>
        <authorList>
            <person name="Shipova A.A."/>
            <person name="Rozanov A.S."/>
            <person name="Bryanskaya A.V."/>
            <person name="Peltek S.E."/>
        </authorList>
    </citation>
    <scope>NUCLEOTIDE SEQUENCE [LARGE SCALE GENOMIC DNA]</scope>
    <source>
        <strain evidence="1 2">51_5il</strain>
    </source>
</reference>
<dbReference type="EMBL" id="PEKP01000004">
    <property type="protein sequence ID" value="PIK28336.1"/>
    <property type="molecule type" value="Genomic_DNA"/>
</dbReference>
<gene>
    <name evidence="1" type="ORF">CTV99_03190</name>
</gene>
<proteinExistence type="predicted"/>
<dbReference type="Proteomes" id="UP000230768">
    <property type="component" value="Unassembled WGS sequence"/>
</dbReference>
<evidence type="ECO:0000313" key="1">
    <source>
        <dbReference type="EMBL" id="PIK28336.1"/>
    </source>
</evidence>
<comment type="caution">
    <text evidence="1">The sequence shown here is derived from an EMBL/GenBank/DDBJ whole genome shotgun (WGS) entry which is preliminary data.</text>
</comment>
<accession>A0A2G8IXV6</accession>
<protein>
    <submittedName>
        <fullName evidence="1">HNH endonuclease</fullName>
    </submittedName>
</protein>
<sequence>MRKRIDLNGKIFGELKVIKLSDKTTKNNTHLWECECVCGNVVYVLGISLRAGHYKSCGCKRSEKRDQGLEKHLKEDMINGTRKSALTSKLHKNNKSGHKGVRWNSTRKKWTATIGFQGKQIFIGNYDILDDAVEARKKAEEKYHLPYLGGQENE</sequence>
<dbReference type="RefSeq" id="WP_099726249.1">
    <property type="nucleotide sequence ID" value="NZ_JBNNIP010000022.1"/>
</dbReference>
<dbReference type="InterPro" id="IPR016177">
    <property type="entry name" value="DNA-bd_dom_sf"/>
</dbReference>